<dbReference type="RefSeq" id="WP_116623912.1">
    <property type="nucleotide sequence ID" value="NZ_QURN01000007.1"/>
</dbReference>
<organism evidence="2 3">
    <name type="scientific">Mesorhizobium denitrificans</name>
    <dbReference type="NCBI Taxonomy" id="2294114"/>
    <lineage>
        <taxon>Bacteria</taxon>
        <taxon>Pseudomonadati</taxon>
        <taxon>Pseudomonadota</taxon>
        <taxon>Alphaproteobacteria</taxon>
        <taxon>Hyphomicrobiales</taxon>
        <taxon>Phyllobacteriaceae</taxon>
        <taxon>Mesorhizobium</taxon>
    </lineage>
</organism>
<dbReference type="InterPro" id="IPR009780">
    <property type="entry name" value="DUF1344"/>
</dbReference>
<name>A0A371XE20_9HYPH</name>
<gene>
    <name evidence="2" type="ORF">DY251_10790</name>
</gene>
<keyword evidence="1" id="KW-0732">Signal</keyword>
<dbReference type="Pfam" id="PF07076">
    <property type="entry name" value="DUF1344"/>
    <property type="match status" value="1"/>
</dbReference>
<dbReference type="Proteomes" id="UP000262379">
    <property type="component" value="Unassembled WGS sequence"/>
</dbReference>
<keyword evidence="3" id="KW-1185">Reference proteome</keyword>
<feature type="signal peptide" evidence="1">
    <location>
        <begin position="1"/>
        <end position="20"/>
    </location>
</feature>
<reference evidence="3" key="1">
    <citation type="submission" date="2018-08" db="EMBL/GenBank/DDBJ databases">
        <authorList>
            <person name="Im W.T."/>
        </authorList>
    </citation>
    <scope>NUCLEOTIDE SEQUENCE [LARGE SCALE GENOMIC DNA]</scope>
    <source>
        <strain evidence="3">LA-28</strain>
    </source>
</reference>
<dbReference type="AlphaFoldDB" id="A0A371XE20"/>
<comment type="caution">
    <text evidence="2">The sequence shown here is derived from an EMBL/GenBank/DDBJ whole genome shotgun (WGS) entry which is preliminary data.</text>
</comment>
<proteinExistence type="predicted"/>
<accession>A0A371XE20</accession>
<protein>
    <submittedName>
        <fullName evidence="2">DUF1344 domain-containing protein</fullName>
    </submittedName>
</protein>
<sequence length="85" mass="9083">MRKIILTAAASCFLAGSAFAGASHHSTGTIKEIDAKAMTLTLSNGSVYSLPHKFKTSSLKAGEKVRVAWDKTGQKKMVESVTRVK</sequence>
<evidence type="ECO:0000313" key="2">
    <source>
        <dbReference type="EMBL" id="RFC67479.1"/>
    </source>
</evidence>
<dbReference type="EMBL" id="QURN01000007">
    <property type="protein sequence ID" value="RFC67479.1"/>
    <property type="molecule type" value="Genomic_DNA"/>
</dbReference>
<evidence type="ECO:0000313" key="3">
    <source>
        <dbReference type="Proteomes" id="UP000262379"/>
    </source>
</evidence>
<evidence type="ECO:0000256" key="1">
    <source>
        <dbReference type="SAM" id="SignalP"/>
    </source>
</evidence>
<feature type="chain" id="PRO_5016720547" evidence="1">
    <location>
        <begin position="21"/>
        <end position="85"/>
    </location>
</feature>